<feature type="domain" description="PH" evidence="3">
    <location>
        <begin position="248"/>
        <end position="345"/>
    </location>
</feature>
<dbReference type="InterPro" id="IPR052223">
    <property type="entry name" value="Actin_Cytoskeleton_Reg"/>
</dbReference>
<dbReference type="OMA" id="LYHICAD"/>
<feature type="non-terminal residue" evidence="4">
    <location>
        <position position="1440"/>
    </location>
</feature>
<dbReference type="InterPro" id="IPR011993">
    <property type="entry name" value="PH-like_dom_sf"/>
</dbReference>
<gene>
    <name evidence="4" type="ORF">X975_06539</name>
</gene>
<dbReference type="PANTHER" id="PTHR17271">
    <property type="entry name" value="PLECKSTRIN HOMOLOGY PH DOMAIN-CONTAINING PROTEIN"/>
    <property type="match status" value="1"/>
</dbReference>
<dbReference type="OrthoDB" id="9942268at2759"/>
<feature type="region of interest" description="Disordered" evidence="2">
    <location>
        <begin position="143"/>
        <end position="223"/>
    </location>
</feature>
<dbReference type="PROSITE" id="PS50003">
    <property type="entry name" value="PH_DOMAIN"/>
    <property type="match status" value="1"/>
</dbReference>
<dbReference type="Proteomes" id="UP000054359">
    <property type="component" value="Unassembled WGS sequence"/>
</dbReference>
<dbReference type="InterPro" id="IPR001849">
    <property type="entry name" value="PH_domain"/>
</dbReference>
<feature type="compositionally biased region" description="Polar residues" evidence="2">
    <location>
        <begin position="211"/>
        <end position="223"/>
    </location>
</feature>
<organism evidence="4 5">
    <name type="scientific">Stegodyphus mimosarum</name>
    <name type="common">African social velvet spider</name>
    <dbReference type="NCBI Taxonomy" id="407821"/>
    <lineage>
        <taxon>Eukaryota</taxon>
        <taxon>Metazoa</taxon>
        <taxon>Ecdysozoa</taxon>
        <taxon>Arthropoda</taxon>
        <taxon>Chelicerata</taxon>
        <taxon>Arachnida</taxon>
        <taxon>Araneae</taxon>
        <taxon>Araneomorphae</taxon>
        <taxon>Entelegynae</taxon>
        <taxon>Eresoidea</taxon>
        <taxon>Eresidae</taxon>
        <taxon>Stegodyphus</taxon>
    </lineage>
</organism>
<evidence type="ECO:0000313" key="4">
    <source>
        <dbReference type="EMBL" id="KFM61748.1"/>
    </source>
</evidence>
<feature type="compositionally biased region" description="Basic and acidic residues" evidence="2">
    <location>
        <begin position="587"/>
        <end position="602"/>
    </location>
</feature>
<keyword evidence="1" id="KW-0175">Coiled coil</keyword>
<feature type="region of interest" description="Disordered" evidence="2">
    <location>
        <begin position="573"/>
        <end position="602"/>
    </location>
</feature>
<proteinExistence type="predicted"/>
<protein>
    <submittedName>
        <fullName evidence="4">Protein outspread</fullName>
    </submittedName>
</protein>
<dbReference type="SUPFAM" id="SSF50729">
    <property type="entry name" value="PH domain-like"/>
    <property type="match status" value="1"/>
</dbReference>
<feature type="region of interest" description="Disordered" evidence="2">
    <location>
        <begin position="630"/>
        <end position="675"/>
    </location>
</feature>
<reference evidence="4 5" key="1">
    <citation type="submission" date="2013-11" db="EMBL/GenBank/DDBJ databases">
        <title>Genome sequencing of Stegodyphus mimosarum.</title>
        <authorList>
            <person name="Bechsgaard J."/>
        </authorList>
    </citation>
    <scope>NUCLEOTIDE SEQUENCE [LARGE SCALE GENOMIC DNA]</scope>
</reference>
<dbReference type="SMART" id="SM00233">
    <property type="entry name" value="PH"/>
    <property type="match status" value="1"/>
</dbReference>
<dbReference type="GO" id="GO:0051015">
    <property type="term" value="F:actin filament binding"/>
    <property type="evidence" value="ECO:0007669"/>
    <property type="project" value="TreeGrafter"/>
</dbReference>
<keyword evidence="5" id="KW-1185">Reference proteome</keyword>
<sequence>MHNALNQLISLSEPKNGDDDGHSNDHMEDDHKDALSQMEEIEAKRRNRRYLKRENRIQRSQRSRFDGVSKMIPNKKCPEKSASTDASNANSNLKPSSVANSEKLEYLESIQSPGSKSCVTSDQVHTKIEEAESTATVEPLNCQRNVCPPRKTNLRKSESLKNIPSESQSEMRDEIRGLRRYHSFKNPSQRKTLMTSSSLKKSNKSTATASQTQKDGSGTSTPCQFEKNASATVSSSLENCEQFTVEGVFTRTGWLFRQTFTKDWSRHWFVLKDSSLTYYRDATAEHSGIMDGIFDLNQVSSIREYDSDRYFAFSLLMWDGKKHVLAAETEELRREWIQAIHYASNLWSSASKEDFIKTEIVLPEHNFHHADRNFERISSPSSLSSLPLCDDKQMEMSSSSDDQSEYFSLVDEDEDTLCSMQQDEDVEAVLELPEHMSTNDNSAPFSGDISSETDFATLSDILSAENELREKKNYVTDREVIDEFSEKEPSREESKIVDTMECHSCKNLKSKLVTAKEEIRKLKAELKEAHAIFDNLEISSYKMEQEMKLKEESYEAQIALMTAKINDLTSKFTNAERNYRQPKQKGAKSETKQERRKSSLKNKDILSLSKEYESKLSELEKKIENIETSLHKESSETDDSERLTSEVSPVKFDVHDVSESSTSSKRTNNESSKGLLSRLQTLGTKVKNCHELLIERIRSPEASDSEKPKIFVQVKDTEELSSLDDSDDWRTISLNNSVSSFPDLGKLFDELPRNLSECQSIFIRKVNHLLEWLKNSLYHICADENADNISTNENVLFIADVLNYLCHGLVENSQKSQNEKILYAIFLFFEVIKVLERIEWFKSVDFIARVDVTEWAFKTVGKTLCASFFDFEQFELEDILNLVSEIPHIRYFYPVVNKLFPEGKESEEGLSCTVDRLKQLEVERPSVLSSLQEAKDIRFKSLWDVLADVPVQDDITGNTGISNPILKYVISVTSDIYAVAELQLSRFREQTLYVLKLQHDRVQSWCVNTSEALKKSYNAFLEELKERCPMINECSFALSALGATVLKEITALVSELSFLSVTCTVLEAALTSFYNDIEARSSDCLSYEKWISELQNNFWCKAICSATDGFFEYSQCTYLNSLISGLDKNLSWKEYLQRGNCCNLKKCTFLELENEMLQNLCAKFDKGVPENEHKSNLKTVKCAQCEELQKQFTAERQTIQQTYRKEIKQLERRLQEDSQVHEQEMKEKENELVSKTTQLQRLNAEYEEQMKNLKNLYEQKLHFECDSVDEESIRKMYKTEIEDIKDMFKKGLVAIENSHNRITSEIEKRHKDEIALLEAEKQKALETEAQATMTALEAIKKSYSKQLLEETASIKEALLNKFKNEAQECESFYCKYGNELEELKREILRITDLYSEKCLENKTLEEKVNSLSHQLKKAYNQFHDLLTSSKDIDLHLAENI</sequence>
<feature type="compositionally biased region" description="Polar residues" evidence="2">
    <location>
        <begin position="659"/>
        <end position="675"/>
    </location>
</feature>
<name>A0A087T9F9_STEMI</name>
<dbReference type="Pfam" id="PF00169">
    <property type="entry name" value="PH"/>
    <property type="match status" value="1"/>
</dbReference>
<feature type="compositionally biased region" description="Low complexity" evidence="2">
    <location>
        <begin position="191"/>
        <end position="210"/>
    </location>
</feature>
<accession>A0A087T9F9</accession>
<feature type="compositionally biased region" description="Basic and acidic residues" evidence="2">
    <location>
        <begin position="52"/>
        <end position="67"/>
    </location>
</feature>
<feature type="coiled-coil region" evidence="1">
    <location>
        <begin position="1200"/>
        <end position="1259"/>
    </location>
</feature>
<dbReference type="PANTHER" id="PTHR17271:SF1">
    <property type="entry name" value="PROTEIN OUTSPREAD"/>
    <property type="match status" value="1"/>
</dbReference>
<evidence type="ECO:0000256" key="1">
    <source>
        <dbReference type="SAM" id="Coils"/>
    </source>
</evidence>
<dbReference type="EMBL" id="KK114129">
    <property type="protein sequence ID" value="KFM61748.1"/>
    <property type="molecule type" value="Genomic_DNA"/>
</dbReference>
<evidence type="ECO:0000259" key="3">
    <source>
        <dbReference type="PROSITE" id="PS50003"/>
    </source>
</evidence>
<dbReference type="Gene3D" id="2.30.29.30">
    <property type="entry name" value="Pleckstrin-homology domain (PH domain)/Phosphotyrosine-binding domain (PTB)"/>
    <property type="match status" value="1"/>
</dbReference>
<feature type="compositionally biased region" description="Basic and acidic residues" evidence="2">
    <location>
        <begin position="630"/>
        <end position="644"/>
    </location>
</feature>
<feature type="compositionally biased region" description="Low complexity" evidence="2">
    <location>
        <begin position="81"/>
        <end position="92"/>
    </location>
</feature>
<feature type="region of interest" description="Disordered" evidence="2">
    <location>
        <begin position="1"/>
        <end position="97"/>
    </location>
</feature>
<feature type="coiled-coil region" evidence="1">
    <location>
        <begin position="1307"/>
        <end position="1365"/>
    </location>
</feature>
<dbReference type="GO" id="GO:0015629">
    <property type="term" value="C:actin cytoskeleton"/>
    <property type="evidence" value="ECO:0007669"/>
    <property type="project" value="TreeGrafter"/>
</dbReference>
<dbReference type="STRING" id="407821.A0A087T9F9"/>
<feature type="compositionally biased region" description="Polar residues" evidence="2">
    <location>
        <begin position="1"/>
        <end position="10"/>
    </location>
</feature>
<evidence type="ECO:0000313" key="5">
    <source>
        <dbReference type="Proteomes" id="UP000054359"/>
    </source>
</evidence>
<feature type="compositionally biased region" description="Basic and acidic residues" evidence="2">
    <location>
        <begin position="15"/>
        <end position="34"/>
    </location>
</feature>
<evidence type="ECO:0000256" key="2">
    <source>
        <dbReference type="SAM" id="MobiDB-lite"/>
    </source>
</evidence>